<dbReference type="CDD" id="cd00303">
    <property type="entry name" value="retropepsin_like"/>
    <property type="match status" value="1"/>
</dbReference>
<protein>
    <submittedName>
        <fullName evidence="2">Uncharacterized protein</fullName>
    </submittedName>
</protein>
<dbReference type="Gene3D" id="2.40.70.10">
    <property type="entry name" value="Acid Proteases"/>
    <property type="match status" value="1"/>
</dbReference>
<feature type="region of interest" description="Disordered" evidence="1">
    <location>
        <begin position="98"/>
        <end position="178"/>
    </location>
</feature>
<dbReference type="EMBL" id="BRXU01000030">
    <property type="protein sequence ID" value="GLC59873.1"/>
    <property type="molecule type" value="Genomic_DNA"/>
</dbReference>
<reference evidence="2 3" key="1">
    <citation type="journal article" date="2023" name="Commun. Biol.">
        <title>Reorganization of the ancestral sex-determining regions during the evolution of trioecy in Pleodorina starrii.</title>
        <authorList>
            <person name="Takahashi K."/>
            <person name="Suzuki S."/>
            <person name="Kawai-Toyooka H."/>
            <person name="Yamamoto K."/>
            <person name="Hamaji T."/>
            <person name="Ootsuki R."/>
            <person name="Yamaguchi H."/>
            <person name="Kawachi M."/>
            <person name="Higashiyama T."/>
            <person name="Nozaki H."/>
        </authorList>
    </citation>
    <scope>NUCLEOTIDE SEQUENCE [LARGE SCALE GENOMIC DNA]</scope>
    <source>
        <strain evidence="2 3">NIES-4479</strain>
    </source>
</reference>
<feature type="region of interest" description="Disordered" evidence="1">
    <location>
        <begin position="315"/>
        <end position="370"/>
    </location>
</feature>
<name>A0A9W6BX72_9CHLO</name>
<proteinExistence type="predicted"/>
<feature type="region of interest" description="Disordered" evidence="1">
    <location>
        <begin position="463"/>
        <end position="489"/>
    </location>
</feature>
<gene>
    <name evidence="2" type="primary">PLEST010950</name>
    <name evidence="2" type="ORF">PLESTB_001547600</name>
</gene>
<comment type="caution">
    <text evidence="2">The sequence shown here is derived from an EMBL/GenBank/DDBJ whole genome shotgun (WGS) entry which is preliminary data.</text>
</comment>
<organism evidence="2 3">
    <name type="scientific">Pleodorina starrii</name>
    <dbReference type="NCBI Taxonomy" id="330485"/>
    <lineage>
        <taxon>Eukaryota</taxon>
        <taxon>Viridiplantae</taxon>
        <taxon>Chlorophyta</taxon>
        <taxon>core chlorophytes</taxon>
        <taxon>Chlorophyceae</taxon>
        <taxon>CS clade</taxon>
        <taxon>Chlamydomonadales</taxon>
        <taxon>Volvocaceae</taxon>
        <taxon>Pleodorina</taxon>
    </lineage>
</organism>
<feature type="compositionally biased region" description="Gly residues" evidence="1">
    <location>
        <begin position="106"/>
        <end position="136"/>
    </location>
</feature>
<dbReference type="AlphaFoldDB" id="A0A9W6BX72"/>
<feature type="compositionally biased region" description="Low complexity" evidence="1">
    <location>
        <begin position="150"/>
        <end position="167"/>
    </location>
</feature>
<evidence type="ECO:0000313" key="2">
    <source>
        <dbReference type="EMBL" id="GLC59873.1"/>
    </source>
</evidence>
<accession>A0A9W6BX72</accession>
<dbReference type="InterPro" id="IPR021109">
    <property type="entry name" value="Peptidase_aspartic_dom_sf"/>
</dbReference>
<evidence type="ECO:0000313" key="3">
    <source>
        <dbReference type="Proteomes" id="UP001165080"/>
    </source>
</evidence>
<keyword evidence="3" id="KW-1185">Reference proteome</keyword>
<feature type="region of interest" description="Disordered" evidence="1">
    <location>
        <begin position="650"/>
        <end position="673"/>
    </location>
</feature>
<sequence length="673" mass="69201">MAANSPVRLHFTDAVLAKLLDEHYAKYLEAKGEPAQYRSQAGGQECKSFVEVWLEAVQRQAAPNVEVLRKEFREYKYPAKDLVNGMVNADGLEALAAKSPDKADPNGGGGGGGGGNGGNKQSTGGAGKGAGGGKGTGAASVNAVAPPKPKSQGKGKPGGAPSQQQGGITHQAASQADQVWPQGRWVAHQAKTCRLHPFPINPHLQRDCRASAARIASDPRGLLSDLEAALLRARQDGKLPADLAASLPSAPPAMAVAPELMQRLAHVETTLSRMSAMQLPSSAVSEAAAPVHAHVHAWQQAHGLAAAVPPLTAPPSAAPSVVGSAAPGHPQGHHPAYQVLPRAPPAPPTPASAHGAPQHWPAVMPAQPAYDTSGPPSISLPFGNYAVVPVAAAVAERMPPGFLQRTGASAAVEVAHALRPPVSPYAGDATAVCVVPRPLDAALDCLDAARGHLLGMHEAATPAAPSPKSIAAPSAAVSHAGGLDPEEDASPLRYMQQTSAAEGMLVAGHLPCDVLIDSGSAVVLVAQRLADRLELQQLPHPGITVTTAGGRSLLRGKVRDGLLLAFNAGTPEAYATRVPAFVVEDAGAEAYEVLLGMRALWPLRFDLLTSTEGNEQLRLNPKGRDPLALPVVIRWPSLVEQPSVAPAAAAALQHAVESTPEQPPPSVGGGSRT</sequence>
<dbReference type="Proteomes" id="UP001165080">
    <property type="component" value="Unassembled WGS sequence"/>
</dbReference>
<evidence type="ECO:0000256" key="1">
    <source>
        <dbReference type="SAM" id="MobiDB-lite"/>
    </source>
</evidence>
<feature type="compositionally biased region" description="Low complexity" evidence="1">
    <location>
        <begin position="463"/>
        <end position="478"/>
    </location>
</feature>
<feature type="compositionally biased region" description="Low complexity" evidence="1">
    <location>
        <begin position="318"/>
        <end position="328"/>
    </location>
</feature>